<organism evidence="1 2">
    <name type="scientific">Suillus subaureus</name>
    <dbReference type="NCBI Taxonomy" id="48587"/>
    <lineage>
        <taxon>Eukaryota</taxon>
        <taxon>Fungi</taxon>
        <taxon>Dikarya</taxon>
        <taxon>Basidiomycota</taxon>
        <taxon>Agaricomycotina</taxon>
        <taxon>Agaricomycetes</taxon>
        <taxon>Agaricomycetidae</taxon>
        <taxon>Boletales</taxon>
        <taxon>Suillineae</taxon>
        <taxon>Suillaceae</taxon>
        <taxon>Suillus</taxon>
    </lineage>
</organism>
<evidence type="ECO:0000313" key="2">
    <source>
        <dbReference type="Proteomes" id="UP000807769"/>
    </source>
</evidence>
<keyword evidence="2" id="KW-1185">Reference proteome</keyword>
<evidence type="ECO:0000313" key="1">
    <source>
        <dbReference type="EMBL" id="KAG1794762.1"/>
    </source>
</evidence>
<protein>
    <submittedName>
        <fullName evidence="1">Uncharacterized protein</fullName>
    </submittedName>
</protein>
<accession>A0A9P7ARI4</accession>
<sequence length="102" mass="11448">MRELALTLLMFHKSDVCRADCKFAGRDNDDAFKTDLLILMSDTEPKTNNQLKRRTKAVLRETKPTLTSVHGVKTFGILDGMIGTAQRKPVCQVVYATQHLPS</sequence>
<name>A0A9P7ARI4_9AGAM</name>
<dbReference type="RefSeq" id="XP_041185163.1">
    <property type="nucleotide sequence ID" value="XM_041337497.1"/>
</dbReference>
<proteinExistence type="predicted"/>
<dbReference type="EMBL" id="JABBWG010000357">
    <property type="protein sequence ID" value="KAG1794762.1"/>
    <property type="molecule type" value="Genomic_DNA"/>
</dbReference>
<reference evidence="1" key="1">
    <citation type="journal article" date="2020" name="New Phytol.">
        <title>Comparative genomics reveals dynamic genome evolution in host specialist ectomycorrhizal fungi.</title>
        <authorList>
            <person name="Lofgren L.A."/>
            <person name="Nguyen N.H."/>
            <person name="Vilgalys R."/>
            <person name="Ruytinx J."/>
            <person name="Liao H.L."/>
            <person name="Branco S."/>
            <person name="Kuo A."/>
            <person name="LaButti K."/>
            <person name="Lipzen A."/>
            <person name="Andreopoulos W."/>
            <person name="Pangilinan J."/>
            <person name="Riley R."/>
            <person name="Hundley H."/>
            <person name="Na H."/>
            <person name="Barry K."/>
            <person name="Grigoriev I.V."/>
            <person name="Stajich J.E."/>
            <person name="Kennedy P.G."/>
        </authorList>
    </citation>
    <scope>NUCLEOTIDE SEQUENCE</scope>
    <source>
        <strain evidence="1">MN1</strain>
    </source>
</reference>
<dbReference type="Proteomes" id="UP000807769">
    <property type="component" value="Unassembled WGS sequence"/>
</dbReference>
<comment type="caution">
    <text evidence="1">The sequence shown here is derived from an EMBL/GenBank/DDBJ whole genome shotgun (WGS) entry which is preliminary data.</text>
</comment>
<dbReference type="GeneID" id="64631513"/>
<dbReference type="AlphaFoldDB" id="A0A9P7ARI4"/>
<gene>
    <name evidence="1" type="ORF">BJ212DRAFT_1412071</name>
</gene>